<dbReference type="WBParaSite" id="jg20914">
    <property type="protein sequence ID" value="jg20914"/>
    <property type="gene ID" value="jg20914"/>
</dbReference>
<evidence type="ECO:0000313" key="2">
    <source>
        <dbReference type="WBParaSite" id="jg20914"/>
    </source>
</evidence>
<sequence>MLHTVDPNYAAGRPGCIYVIVDESLYTAAGQMPEDFFRFALSANYIGRGEPERLVIHFVEQYAAPERASVAVIRIEDGLPLLKQQSVESAMIRIYGTSLIFLANARNEPTIIPTNTIAEQTFHRQIGVYYLKVAYLKYLHYKAGLLGNQP</sequence>
<organism evidence="1 2">
    <name type="scientific">Ditylenchus dipsaci</name>
    <dbReference type="NCBI Taxonomy" id="166011"/>
    <lineage>
        <taxon>Eukaryota</taxon>
        <taxon>Metazoa</taxon>
        <taxon>Ecdysozoa</taxon>
        <taxon>Nematoda</taxon>
        <taxon>Chromadorea</taxon>
        <taxon>Rhabditida</taxon>
        <taxon>Tylenchina</taxon>
        <taxon>Tylenchomorpha</taxon>
        <taxon>Sphaerularioidea</taxon>
        <taxon>Anguinidae</taxon>
        <taxon>Anguininae</taxon>
        <taxon>Ditylenchus</taxon>
    </lineage>
</organism>
<dbReference type="Proteomes" id="UP000887574">
    <property type="component" value="Unplaced"/>
</dbReference>
<proteinExistence type="predicted"/>
<name>A0A915DK70_9BILA</name>
<reference evidence="2" key="1">
    <citation type="submission" date="2022-11" db="UniProtKB">
        <authorList>
            <consortium name="WormBaseParasite"/>
        </authorList>
    </citation>
    <scope>IDENTIFICATION</scope>
</reference>
<evidence type="ECO:0000313" key="1">
    <source>
        <dbReference type="Proteomes" id="UP000887574"/>
    </source>
</evidence>
<keyword evidence="1" id="KW-1185">Reference proteome</keyword>
<dbReference type="AlphaFoldDB" id="A0A915DK70"/>
<protein>
    <submittedName>
        <fullName evidence="2">Uncharacterized protein</fullName>
    </submittedName>
</protein>
<accession>A0A915DK70</accession>